<protein>
    <submittedName>
        <fullName evidence="2">Uncharacterized protein</fullName>
    </submittedName>
</protein>
<proteinExistence type="predicted"/>
<dbReference type="Proteomes" id="UP000664169">
    <property type="component" value="Unassembled WGS sequence"/>
</dbReference>
<name>A0A8H3FH90_9LECA</name>
<evidence type="ECO:0000313" key="3">
    <source>
        <dbReference type="Proteomes" id="UP000664169"/>
    </source>
</evidence>
<organism evidence="2 3">
    <name type="scientific">Gomphillus americanus</name>
    <dbReference type="NCBI Taxonomy" id="1940652"/>
    <lineage>
        <taxon>Eukaryota</taxon>
        <taxon>Fungi</taxon>
        <taxon>Dikarya</taxon>
        <taxon>Ascomycota</taxon>
        <taxon>Pezizomycotina</taxon>
        <taxon>Lecanoromycetes</taxon>
        <taxon>OSLEUM clade</taxon>
        <taxon>Ostropomycetidae</taxon>
        <taxon>Ostropales</taxon>
        <taxon>Graphidaceae</taxon>
        <taxon>Gomphilloideae</taxon>
        <taxon>Gomphillus</taxon>
    </lineage>
</organism>
<comment type="caution">
    <text evidence="2">The sequence shown here is derived from an EMBL/GenBank/DDBJ whole genome shotgun (WGS) entry which is preliminary data.</text>
</comment>
<evidence type="ECO:0000256" key="1">
    <source>
        <dbReference type="SAM" id="MobiDB-lite"/>
    </source>
</evidence>
<gene>
    <name evidence="2" type="ORF">GOMPHAMPRED_003675</name>
</gene>
<accession>A0A8H3FH90</accession>
<evidence type="ECO:0000313" key="2">
    <source>
        <dbReference type="EMBL" id="CAF9924559.1"/>
    </source>
</evidence>
<sequence>MAELNFNIGGLGSISHLTYRDLGSMYSLETRSLTDKYDILINREAEASAQAAPSGIWNRLLSRSTSETLGVPEHWLSAGGQDSVESERNVVDGREAGLDDNLQATLVQRTPTPCSPYEGLKHA</sequence>
<keyword evidence="3" id="KW-1185">Reference proteome</keyword>
<dbReference type="AlphaFoldDB" id="A0A8H3FH90"/>
<feature type="region of interest" description="Disordered" evidence="1">
    <location>
        <begin position="104"/>
        <end position="123"/>
    </location>
</feature>
<reference evidence="2" key="1">
    <citation type="submission" date="2021-03" db="EMBL/GenBank/DDBJ databases">
        <authorList>
            <person name="Tagirdzhanova G."/>
        </authorList>
    </citation>
    <scope>NUCLEOTIDE SEQUENCE</scope>
</reference>
<dbReference type="EMBL" id="CAJPDQ010000021">
    <property type="protein sequence ID" value="CAF9924559.1"/>
    <property type="molecule type" value="Genomic_DNA"/>
</dbReference>